<dbReference type="AlphaFoldDB" id="A0A0E9VDH5"/>
<proteinExistence type="predicted"/>
<dbReference type="EMBL" id="GBXM01033067">
    <property type="protein sequence ID" value="JAH75510.1"/>
    <property type="molecule type" value="Transcribed_RNA"/>
</dbReference>
<accession>A0A0E9VDH5</accession>
<reference evidence="1" key="1">
    <citation type="submission" date="2014-11" db="EMBL/GenBank/DDBJ databases">
        <authorList>
            <person name="Amaro Gonzalez C."/>
        </authorList>
    </citation>
    <scope>NUCLEOTIDE SEQUENCE</scope>
</reference>
<protein>
    <submittedName>
        <fullName evidence="1">Uncharacterized protein</fullName>
    </submittedName>
</protein>
<name>A0A0E9VDH5_ANGAN</name>
<sequence>MGDQPLSIKPQPDGVIPGLSQNWKQFKALQLFFFFICKIADNCHKRLSSQLG</sequence>
<reference evidence="1" key="2">
    <citation type="journal article" date="2015" name="Fish Shellfish Immunol.">
        <title>Early steps in the European eel (Anguilla anguilla)-Vibrio vulnificus interaction in the gills: Role of the RtxA13 toxin.</title>
        <authorList>
            <person name="Callol A."/>
            <person name="Pajuelo D."/>
            <person name="Ebbesson L."/>
            <person name="Teles M."/>
            <person name="MacKenzie S."/>
            <person name="Amaro C."/>
        </authorList>
    </citation>
    <scope>NUCLEOTIDE SEQUENCE</scope>
</reference>
<organism evidence="1">
    <name type="scientific">Anguilla anguilla</name>
    <name type="common">European freshwater eel</name>
    <name type="synonym">Muraena anguilla</name>
    <dbReference type="NCBI Taxonomy" id="7936"/>
    <lineage>
        <taxon>Eukaryota</taxon>
        <taxon>Metazoa</taxon>
        <taxon>Chordata</taxon>
        <taxon>Craniata</taxon>
        <taxon>Vertebrata</taxon>
        <taxon>Euteleostomi</taxon>
        <taxon>Actinopterygii</taxon>
        <taxon>Neopterygii</taxon>
        <taxon>Teleostei</taxon>
        <taxon>Anguilliformes</taxon>
        <taxon>Anguillidae</taxon>
        <taxon>Anguilla</taxon>
    </lineage>
</organism>
<evidence type="ECO:0000313" key="1">
    <source>
        <dbReference type="EMBL" id="JAH75510.1"/>
    </source>
</evidence>